<reference evidence="3" key="2">
    <citation type="submission" date="2021-02" db="EMBL/GenBank/DDBJ databases">
        <authorList>
            <person name="Kimball J.A."/>
            <person name="Haas M.W."/>
            <person name="Macchietto M."/>
            <person name="Kono T."/>
            <person name="Duquette J."/>
            <person name="Shao M."/>
        </authorList>
    </citation>
    <scope>NUCLEOTIDE SEQUENCE</scope>
    <source>
        <tissue evidence="3">Fresh leaf tissue</tissue>
    </source>
</reference>
<feature type="compositionally biased region" description="Polar residues" evidence="1">
    <location>
        <begin position="100"/>
        <end position="109"/>
    </location>
</feature>
<gene>
    <name evidence="3" type="ORF">GUJ93_ZPchr0004g38299</name>
</gene>
<evidence type="ECO:0000313" key="4">
    <source>
        <dbReference type="Proteomes" id="UP000729402"/>
    </source>
</evidence>
<sequence length="209" mass="22972">MAQPDIPAFGNWDTTGNAPYTQKFENARKNRKTGISSHPNDPRRSPLHPARAPDAQGQSPMNASHGRRHETDPQRRHSLPQRELGGTASAPRSPYRMAPSSASSAQPDNLSKPKHRSAGMQTPERGHGQHTPGRSRMRQGGRGYDEPEDDVAVPKFGEWDEGNAASGENYTGIFNRVRDDKLSPNSSARQSATNRNPDNKVQQVCRSCS</sequence>
<dbReference type="GO" id="GO:0005886">
    <property type="term" value="C:plasma membrane"/>
    <property type="evidence" value="ECO:0007669"/>
    <property type="project" value="TreeGrafter"/>
</dbReference>
<feature type="compositionally biased region" description="Polar residues" evidence="1">
    <location>
        <begin position="12"/>
        <end position="24"/>
    </location>
</feature>
<accession>A0A8J5VYN2</accession>
<dbReference type="EMBL" id="JAAALK010000285">
    <property type="protein sequence ID" value="KAG8063978.1"/>
    <property type="molecule type" value="Genomic_DNA"/>
</dbReference>
<evidence type="ECO:0000256" key="1">
    <source>
        <dbReference type="SAM" id="MobiDB-lite"/>
    </source>
</evidence>
<dbReference type="InterPro" id="IPR008700">
    <property type="entry name" value="TypeIII_avirulence_cleave"/>
</dbReference>
<organism evidence="3 4">
    <name type="scientific">Zizania palustris</name>
    <name type="common">Northern wild rice</name>
    <dbReference type="NCBI Taxonomy" id="103762"/>
    <lineage>
        <taxon>Eukaryota</taxon>
        <taxon>Viridiplantae</taxon>
        <taxon>Streptophyta</taxon>
        <taxon>Embryophyta</taxon>
        <taxon>Tracheophyta</taxon>
        <taxon>Spermatophyta</taxon>
        <taxon>Magnoliopsida</taxon>
        <taxon>Liliopsida</taxon>
        <taxon>Poales</taxon>
        <taxon>Poaceae</taxon>
        <taxon>BOP clade</taxon>
        <taxon>Oryzoideae</taxon>
        <taxon>Oryzeae</taxon>
        <taxon>Zizaniinae</taxon>
        <taxon>Zizania</taxon>
    </lineage>
</organism>
<dbReference type="InterPro" id="IPR040387">
    <property type="entry name" value="RIN4/NOI4"/>
</dbReference>
<comment type="caution">
    <text evidence="3">The sequence shown here is derived from an EMBL/GenBank/DDBJ whole genome shotgun (WGS) entry which is preliminary data.</text>
</comment>
<feature type="compositionally biased region" description="Polar residues" evidence="1">
    <location>
        <begin position="183"/>
        <end position="209"/>
    </location>
</feature>
<evidence type="ECO:0000259" key="2">
    <source>
        <dbReference type="Pfam" id="PF05627"/>
    </source>
</evidence>
<reference evidence="3" key="1">
    <citation type="journal article" date="2021" name="bioRxiv">
        <title>Whole Genome Assembly and Annotation of Northern Wild Rice, Zizania palustris L., Supports a Whole Genome Duplication in the Zizania Genus.</title>
        <authorList>
            <person name="Haas M."/>
            <person name="Kono T."/>
            <person name="Macchietto M."/>
            <person name="Millas R."/>
            <person name="McGilp L."/>
            <person name="Shao M."/>
            <person name="Duquette J."/>
            <person name="Hirsch C.N."/>
            <person name="Kimball J."/>
        </authorList>
    </citation>
    <scope>NUCLEOTIDE SEQUENCE</scope>
    <source>
        <tissue evidence="3">Fresh leaf tissue</tissue>
    </source>
</reference>
<dbReference type="Proteomes" id="UP000729402">
    <property type="component" value="Unassembled WGS sequence"/>
</dbReference>
<dbReference type="PANTHER" id="PTHR33159:SF101">
    <property type="entry name" value="OS04G0379600 PROTEIN"/>
    <property type="match status" value="1"/>
</dbReference>
<keyword evidence="4" id="KW-1185">Reference proteome</keyword>
<dbReference type="PANTHER" id="PTHR33159">
    <property type="entry name" value="RPM1-INTERACTING PROTEIN 4 (RIN4) FAMILY PROTEIN"/>
    <property type="match status" value="1"/>
</dbReference>
<dbReference type="OrthoDB" id="1109067at2759"/>
<dbReference type="Pfam" id="PF05627">
    <property type="entry name" value="AvrRpt-cleavage"/>
    <property type="match status" value="2"/>
</dbReference>
<feature type="domain" description="RIN4 pathogenic type III effector avirulence factor Avr cleavage site" evidence="2">
    <location>
        <begin position="6"/>
        <end position="32"/>
    </location>
</feature>
<dbReference type="AlphaFoldDB" id="A0A8J5VYN2"/>
<protein>
    <recommendedName>
        <fullName evidence="2">RIN4 pathogenic type III effector avirulence factor Avr cleavage site domain-containing protein</fullName>
    </recommendedName>
</protein>
<proteinExistence type="predicted"/>
<feature type="domain" description="RIN4 pathogenic type III effector avirulence factor Avr cleavage site" evidence="2">
    <location>
        <begin position="149"/>
        <end position="181"/>
    </location>
</feature>
<feature type="region of interest" description="Disordered" evidence="1">
    <location>
        <begin position="1"/>
        <end position="209"/>
    </location>
</feature>
<evidence type="ECO:0000313" key="3">
    <source>
        <dbReference type="EMBL" id="KAG8063978.1"/>
    </source>
</evidence>
<name>A0A8J5VYN2_ZIZPA</name>